<sequence length="190" mass="20683">MPVYQLDVGSGMNERALDLPLARVYGFAEGLLDTDLWISVGSALSLIQMSHVAEDAHWTAMTLDDAGGMNTANSWLLDEDGANGGIKSFDQVKLSANVYVVEGPVINFPFFACYRRSAYSARGLKDTNAKVVKPVQASATVAIHLHDYYVTAYGRSPTPVEVHHIFLTGDDIGGMSSSHANTIFRPCWQQ</sequence>
<gene>
    <name evidence="1" type="ORF">K491DRAFT_723627</name>
</gene>
<organism evidence="1 2">
    <name type="scientific">Lophiostoma macrostomum CBS 122681</name>
    <dbReference type="NCBI Taxonomy" id="1314788"/>
    <lineage>
        <taxon>Eukaryota</taxon>
        <taxon>Fungi</taxon>
        <taxon>Dikarya</taxon>
        <taxon>Ascomycota</taxon>
        <taxon>Pezizomycotina</taxon>
        <taxon>Dothideomycetes</taxon>
        <taxon>Pleosporomycetidae</taxon>
        <taxon>Pleosporales</taxon>
        <taxon>Lophiostomataceae</taxon>
        <taxon>Lophiostoma</taxon>
    </lineage>
</organism>
<evidence type="ECO:0000313" key="2">
    <source>
        <dbReference type="Proteomes" id="UP000799324"/>
    </source>
</evidence>
<dbReference type="EMBL" id="MU004657">
    <property type="protein sequence ID" value="KAF2647215.1"/>
    <property type="molecule type" value="Genomic_DNA"/>
</dbReference>
<name>A0A6A6SH72_9PLEO</name>
<dbReference type="AlphaFoldDB" id="A0A6A6SH72"/>
<accession>A0A6A6SH72</accession>
<keyword evidence="2" id="KW-1185">Reference proteome</keyword>
<protein>
    <submittedName>
        <fullName evidence="1">Uncharacterized protein</fullName>
    </submittedName>
</protein>
<dbReference type="Proteomes" id="UP000799324">
    <property type="component" value="Unassembled WGS sequence"/>
</dbReference>
<evidence type="ECO:0000313" key="1">
    <source>
        <dbReference type="EMBL" id="KAF2647215.1"/>
    </source>
</evidence>
<reference evidence="1" key="1">
    <citation type="journal article" date="2020" name="Stud. Mycol.">
        <title>101 Dothideomycetes genomes: a test case for predicting lifestyles and emergence of pathogens.</title>
        <authorList>
            <person name="Haridas S."/>
            <person name="Albert R."/>
            <person name="Binder M."/>
            <person name="Bloem J."/>
            <person name="Labutti K."/>
            <person name="Salamov A."/>
            <person name="Andreopoulos B."/>
            <person name="Baker S."/>
            <person name="Barry K."/>
            <person name="Bills G."/>
            <person name="Bluhm B."/>
            <person name="Cannon C."/>
            <person name="Castanera R."/>
            <person name="Culley D."/>
            <person name="Daum C."/>
            <person name="Ezra D."/>
            <person name="Gonzalez J."/>
            <person name="Henrissat B."/>
            <person name="Kuo A."/>
            <person name="Liang C."/>
            <person name="Lipzen A."/>
            <person name="Lutzoni F."/>
            <person name="Magnuson J."/>
            <person name="Mondo S."/>
            <person name="Nolan M."/>
            <person name="Ohm R."/>
            <person name="Pangilinan J."/>
            <person name="Park H.-J."/>
            <person name="Ramirez L."/>
            <person name="Alfaro M."/>
            <person name="Sun H."/>
            <person name="Tritt A."/>
            <person name="Yoshinaga Y."/>
            <person name="Zwiers L.-H."/>
            <person name="Turgeon B."/>
            <person name="Goodwin S."/>
            <person name="Spatafora J."/>
            <person name="Crous P."/>
            <person name="Grigoriev I."/>
        </authorList>
    </citation>
    <scope>NUCLEOTIDE SEQUENCE</scope>
    <source>
        <strain evidence="1">CBS 122681</strain>
    </source>
</reference>
<proteinExistence type="predicted"/>